<evidence type="ECO:0000313" key="2">
    <source>
        <dbReference type="EMBL" id="KAH9636925.1"/>
    </source>
</evidence>
<sequence length="440" mass="50114">MLLIPKTYNYRLKQSTIRHKITQKAATKNSGNRNIQQGENFDKDIATAESNIEKLKKVIERLERNDVIVTEIQENNDDNQNKVEANDKITEDDHFTEEKPVFKDAYVNLKRLLLQNYIVPANDNNCYNNSNELNDDPLNVYENTASNSNETTLEEPGKVIIEINTGNYKESAHNKITIKENDNASEKVVFKEAYVNLRRLLLDKYNTDDANINEDRTSNVDENIEANNNERAYSNKKVNKIKANETIDIGEREIITAQNLESTINNDTVVNDYDFTVAAKQEINGPLPGTSNEHRADDSKKENEGEVGAKKYVLTHVIDGFIVQESNHPFPIRKSFPKISTVPEKTSTESTTEDIKDEIEDEDENLNPFRRLQHSLVRSWTAAELSSHLLKFGWSDTASILSDNEIDGESLFMVSKNQLVLIGIEEDQAECIEEFLQGNP</sequence>
<dbReference type="Gene3D" id="1.10.150.50">
    <property type="entry name" value="Transcription Factor, Ets-1"/>
    <property type="match status" value="1"/>
</dbReference>
<dbReference type="InterPro" id="IPR013761">
    <property type="entry name" value="SAM/pointed_sf"/>
</dbReference>
<comment type="caution">
    <text evidence="2">The sequence shown here is derived from an EMBL/GenBank/DDBJ whole genome shotgun (WGS) entry which is preliminary data.</text>
</comment>
<protein>
    <recommendedName>
        <fullName evidence="4">SAM domain-containing protein</fullName>
    </recommendedName>
</protein>
<dbReference type="AlphaFoldDB" id="A0A922MGS8"/>
<accession>A0A922MGS8</accession>
<dbReference type="SUPFAM" id="SSF47769">
    <property type="entry name" value="SAM/Pointed domain"/>
    <property type="match status" value="1"/>
</dbReference>
<feature type="compositionally biased region" description="Basic and acidic residues" evidence="1">
    <location>
        <begin position="292"/>
        <end position="304"/>
    </location>
</feature>
<evidence type="ECO:0008006" key="4">
    <source>
        <dbReference type="Google" id="ProtNLM"/>
    </source>
</evidence>
<proteinExistence type="predicted"/>
<feature type="region of interest" description="Disordered" evidence="1">
    <location>
        <begin position="284"/>
        <end position="304"/>
    </location>
</feature>
<evidence type="ECO:0000256" key="1">
    <source>
        <dbReference type="SAM" id="MobiDB-lite"/>
    </source>
</evidence>
<dbReference type="EMBL" id="JACEFF010000468">
    <property type="protein sequence ID" value="KAH9636925.1"/>
    <property type="molecule type" value="Genomic_DNA"/>
</dbReference>
<dbReference type="Proteomes" id="UP000814243">
    <property type="component" value="Unassembled WGS sequence"/>
</dbReference>
<evidence type="ECO:0000313" key="3">
    <source>
        <dbReference type="Proteomes" id="UP000814243"/>
    </source>
</evidence>
<reference evidence="2" key="1">
    <citation type="journal article" date="2021" name="G3 (Bethesda)">
        <title>Genome and transcriptome analysis of the beet armyworm Spodoptera exigua reveals targets for pest control. .</title>
        <authorList>
            <person name="Simon S."/>
            <person name="Breeschoten T."/>
            <person name="Jansen H.J."/>
            <person name="Dirks R.P."/>
            <person name="Schranz M.E."/>
            <person name="Ros V.I.D."/>
        </authorList>
    </citation>
    <scope>NUCLEOTIDE SEQUENCE</scope>
    <source>
        <strain evidence="2">TB_SE_WUR_2020</strain>
    </source>
</reference>
<organism evidence="2 3">
    <name type="scientific">Spodoptera exigua</name>
    <name type="common">Beet armyworm</name>
    <name type="synonym">Noctua fulgens</name>
    <dbReference type="NCBI Taxonomy" id="7107"/>
    <lineage>
        <taxon>Eukaryota</taxon>
        <taxon>Metazoa</taxon>
        <taxon>Ecdysozoa</taxon>
        <taxon>Arthropoda</taxon>
        <taxon>Hexapoda</taxon>
        <taxon>Insecta</taxon>
        <taxon>Pterygota</taxon>
        <taxon>Neoptera</taxon>
        <taxon>Endopterygota</taxon>
        <taxon>Lepidoptera</taxon>
        <taxon>Glossata</taxon>
        <taxon>Ditrysia</taxon>
        <taxon>Noctuoidea</taxon>
        <taxon>Noctuidae</taxon>
        <taxon>Amphipyrinae</taxon>
        <taxon>Spodoptera</taxon>
    </lineage>
</organism>
<gene>
    <name evidence="2" type="ORF">HF086_011761</name>
</gene>
<name>A0A922MGS8_SPOEX</name>